<keyword evidence="3 7" id="KW-1003">Cell membrane</keyword>
<evidence type="ECO:0000256" key="5">
    <source>
        <dbReference type="ARBA" id="ARBA00022989"/>
    </source>
</evidence>
<dbReference type="NCBIfam" id="NF008102">
    <property type="entry name" value="PRK10847.1"/>
    <property type="match status" value="1"/>
</dbReference>
<dbReference type="InterPro" id="IPR032816">
    <property type="entry name" value="VTT_dom"/>
</dbReference>
<evidence type="ECO:0000256" key="3">
    <source>
        <dbReference type="ARBA" id="ARBA00022475"/>
    </source>
</evidence>
<dbReference type="RefSeq" id="WP_016197075.1">
    <property type="nucleotide sequence ID" value="NZ_AQPN01000137.1"/>
</dbReference>
<dbReference type="GO" id="GO:0005886">
    <property type="term" value="C:plasma membrane"/>
    <property type="evidence" value="ECO:0007669"/>
    <property type="project" value="UniProtKB-SubCell"/>
</dbReference>
<proteinExistence type="inferred from homology"/>
<keyword evidence="5 7" id="KW-1133">Transmembrane helix</keyword>
<accession>R9GMP1</accession>
<dbReference type="eggNOG" id="COG0586">
    <property type="taxonomic scope" value="Bacteria"/>
</dbReference>
<feature type="transmembrane region" description="Helical" evidence="7">
    <location>
        <begin position="22"/>
        <end position="43"/>
    </location>
</feature>
<keyword evidence="6 7" id="KW-0472">Membrane</keyword>
<gene>
    <name evidence="9" type="ORF">ADIARSV_3850</name>
</gene>
<keyword evidence="4 7" id="KW-0812">Transmembrane</keyword>
<dbReference type="PANTHER" id="PTHR30353">
    <property type="entry name" value="INNER MEMBRANE PROTEIN DEDA-RELATED"/>
    <property type="match status" value="1"/>
</dbReference>
<comment type="caution">
    <text evidence="9">The sequence shown here is derived from an EMBL/GenBank/DDBJ whole genome shotgun (WGS) entry which is preliminary data.</text>
</comment>
<evidence type="ECO:0000256" key="6">
    <source>
        <dbReference type="ARBA" id="ARBA00023136"/>
    </source>
</evidence>
<dbReference type="Proteomes" id="UP000014174">
    <property type="component" value="Unassembled WGS sequence"/>
</dbReference>
<evidence type="ECO:0000256" key="4">
    <source>
        <dbReference type="ARBA" id="ARBA00022692"/>
    </source>
</evidence>
<dbReference type="PATRIC" id="fig|1150600.3.peg.3817"/>
<name>R9GMP1_9SPHI</name>
<dbReference type="InterPro" id="IPR032818">
    <property type="entry name" value="DedA-like"/>
</dbReference>
<comment type="similarity">
    <text evidence="2 7">Belongs to the DedA family.</text>
</comment>
<feature type="transmembrane region" description="Helical" evidence="7">
    <location>
        <begin position="149"/>
        <end position="171"/>
    </location>
</feature>
<evidence type="ECO:0000256" key="7">
    <source>
        <dbReference type="RuleBase" id="RU367016"/>
    </source>
</evidence>
<evidence type="ECO:0000259" key="8">
    <source>
        <dbReference type="Pfam" id="PF09335"/>
    </source>
</evidence>
<comment type="subcellular location">
    <subcellularLocation>
        <location evidence="1 7">Cell membrane</location>
        <topology evidence="1 7">Multi-pass membrane protein</topology>
    </subcellularLocation>
</comment>
<evidence type="ECO:0000256" key="1">
    <source>
        <dbReference type="ARBA" id="ARBA00004651"/>
    </source>
</evidence>
<feature type="transmembrane region" description="Helical" evidence="7">
    <location>
        <begin position="183"/>
        <end position="201"/>
    </location>
</feature>
<dbReference type="PANTHER" id="PTHR30353:SF0">
    <property type="entry name" value="TRANSMEMBRANE PROTEIN"/>
    <property type="match status" value="1"/>
</dbReference>
<keyword evidence="10" id="KW-1185">Reference proteome</keyword>
<protein>
    <submittedName>
        <fullName evidence="9">DedA protein</fullName>
    </submittedName>
</protein>
<evidence type="ECO:0000256" key="2">
    <source>
        <dbReference type="ARBA" id="ARBA00010792"/>
    </source>
</evidence>
<dbReference type="AlphaFoldDB" id="R9GMP1"/>
<dbReference type="InterPro" id="IPR058127">
    <property type="entry name" value="DedA"/>
</dbReference>
<evidence type="ECO:0000313" key="9">
    <source>
        <dbReference type="EMBL" id="EOR92998.1"/>
    </source>
</evidence>
<organism evidence="9 10">
    <name type="scientific">Arcticibacter svalbardensis MN12-7</name>
    <dbReference type="NCBI Taxonomy" id="1150600"/>
    <lineage>
        <taxon>Bacteria</taxon>
        <taxon>Pseudomonadati</taxon>
        <taxon>Bacteroidota</taxon>
        <taxon>Sphingobacteriia</taxon>
        <taxon>Sphingobacteriales</taxon>
        <taxon>Sphingobacteriaceae</taxon>
        <taxon>Arcticibacter</taxon>
    </lineage>
</organism>
<feature type="domain" description="VTT" evidence="8">
    <location>
        <begin position="43"/>
        <end position="169"/>
    </location>
</feature>
<sequence>MIDFVLHIDKHLVEIVSEYNTWTYLILFVIIFAETGFVVTPFLPGDSLLFAAGAIIARPESGLNIFLMALLLIAAAVLGDMANYHIGDYIGPKAFSGKYKLLKKEYLEKTQHFYDKHGGKTIIYARFVPIVRTFAPFIAGIGTMSYARFASYNIVGGVAWVCSFLFLGYFFGGLPVIKENFTYVIFAIIVVSLIPPLFEMFRKKK</sequence>
<evidence type="ECO:0000313" key="10">
    <source>
        <dbReference type="Proteomes" id="UP000014174"/>
    </source>
</evidence>
<dbReference type="EMBL" id="AQPN01000137">
    <property type="protein sequence ID" value="EOR92998.1"/>
    <property type="molecule type" value="Genomic_DNA"/>
</dbReference>
<feature type="transmembrane region" description="Helical" evidence="7">
    <location>
        <begin position="63"/>
        <end position="86"/>
    </location>
</feature>
<dbReference type="Pfam" id="PF09335">
    <property type="entry name" value="VTT_dom"/>
    <property type="match status" value="1"/>
</dbReference>
<reference evidence="9 10" key="1">
    <citation type="journal article" date="2013" name="Genome Announc.">
        <title>Draft Genome Sequence of Arcticibacter svalbardensis Strain MN12-7T, a Member of the Family Sphingobacteriaceae Isolated from an Arctic Soil Sample.</title>
        <authorList>
            <person name="Shivaji S."/>
            <person name="Ara S."/>
            <person name="Prasad S."/>
            <person name="Manasa B.P."/>
            <person name="Begum Z."/>
            <person name="Singh A."/>
            <person name="Kumar Pinnaka A."/>
        </authorList>
    </citation>
    <scope>NUCLEOTIDE SEQUENCE [LARGE SCALE GENOMIC DNA]</scope>
    <source>
        <strain evidence="9 10">MN12-7</strain>
    </source>
</reference>